<reference evidence="1" key="1">
    <citation type="submission" date="2022-07" db="EMBL/GenBank/DDBJ databases">
        <title>Phylogenomic reconstructions and comparative analyses of Kickxellomycotina fungi.</title>
        <authorList>
            <person name="Reynolds N.K."/>
            <person name="Stajich J.E."/>
            <person name="Barry K."/>
            <person name="Grigoriev I.V."/>
            <person name="Crous P."/>
            <person name="Smith M.E."/>
        </authorList>
    </citation>
    <scope>NUCLEOTIDE SEQUENCE</scope>
    <source>
        <strain evidence="1">CBS 190363</strain>
    </source>
</reference>
<protein>
    <submittedName>
        <fullName evidence="1">Uncharacterized protein</fullName>
    </submittedName>
</protein>
<dbReference type="Proteomes" id="UP001139981">
    <property type="component" value="Unassembled WGS sequence"/>
</dbReference>
<dbReference type="EMBL" id="JANBVB010000268">
    <property type="protein sequence ID" value="KAJ2895672.1"/>
    <property type="molecule type" value="Genomic_DNA"/>
</dbReference>
<gene>
    <name evidence="1" type="ORF">IWW38_002239</name>
</gene>
<sequence length="136" mass="14472">MQTAYEKAQRLHDEVTADNHAGEQQVVPDEVPEILAAAPTSAASGPSTTKDGIQTPTSGNGTNGSAMEGIDTAITSSNGTDQIRPRARPARDLVISLFPMFYIAATLRDHSADVVFTDNIDKKSQFNNDADAVKQV</sequence>
<keyword evidence="2" id="KW-1185">Reference proteome</keyword>
<proteinExistence type="predicted"/>
<evidence type="ECO:0000313" key="2">
    <source>
        <dbReference type="Proteomes" id="UP001139981"/>
    </source>
</evidence>
<comment type="caution">
    <text evidence="1">The sequence shown here is derived from an EMBL/GenBank/DDBJ whole genome shotgun (WGS) entry which is preliminary data.</text>
</comment>
<organism evidence="1 2">
    <name type="scientific">Coemansia aciculifera</name>
    <dbReference type="NCBI Taxonomy" id="417176"/>
    <lineage>
        <taxon>Eukaryota</taxon>
        <taxon>Fungi</taxon>
        <taxon>Fungi incertae sedis</taxon>
        <taxon>Zoopagomycota</taxon>
        <taxon>Kickxellomycotina</taxon>
        <taxon>Kickxellomycetes</taxon>
        <taxon>Kickxellales</taxon>
        <taxon>Kickxellaceae</taxon>
        <taxon>Coemansia</taxon>
    </lineage>
</organism>
<name>A0ACC1M441_9FUNG</name>
<accession>A0ACC1M441</accession>
<evidence type="ECO:0000313" key="1">
    <source>
        <dbReference type="EMBL" id="KAJ2895672.1"/>
    </source>
</evidence>